<dbReference type="Gene3D" id="3.30.450.40">
    <property type="match status" value="1"/>
</dbReference>
<protein>
    <submittedName>
        <fullName evidence="6">GAF and ANTAR domain-containing protein</fullName>
    </submittedName>
</protein>
<dbReference type="Pfam" id="PF03861">
    <property type="entry name" value="ANTAR"/>
    <property type="match status" value="1"/>
</dbReference>
<keyword evidence="4" id="KW-0804">Transcription</keyword>
<evidence type="ECO:0000256" key="2">
    <source>
        <dbReference type="ARBA" id="ARBA00022777"/>
    </source>
</evidence>
<keyword evidence="3" id="KW-0805">Transcription regulation</keyword>
<proteinExistence type="predicted"/>
<organism evidence="6 7">
    <name type="scientific">Streptomyces apricus</name>
    <dbReference type="NCBI Taxonomy" id="1828112"/>
    <lineage>
        <taxon>Bacteria</taxon>
        <taxon>Bacillati</taxon>
        <taxon>Actinomycetota</taxon>
        <taxon>Actinomycetes</taxon>
        <taxon>Kitasatosporales</taxon>
        <taxon>Streptomycetaceae</taxon>
        <taxon>Streptomyces</taxon>
    </lineage>
</organism>
<keyword evidence="7" id="KW-1185">Reference proteome</keyword>
<evidence type="ECO:0000259" key="5">
    <source>
        <dbReference type="PROSITE" id="PS50921"/>
    </source>
</evidence>
<dbReference type="SMART" id="SM01012">
    <property type="entry name" value="ANTAR"/>
    <property type="match status" value="1"/>
</dbReference>
<name>A0A5B0BAI2_9ACTN</name>
<dbReference type="PROSITE" id="PS50921">
    <property type="entry name" value="ANTAR"/>
    <property type="match status" value="1"/>
</dbReference>
<feature type="domain" description="ANTAR" evidence="5">
    <location>
        <begin position="167"/>
        <end position="228"/>
    </location>
</feature>
<dbReference type="EMBL" id="VDFC01000036">
    <property type="protein sequence ID" value="KAA0939253.1"/>
    <property type="molecule type" value="Genomic_DNA"/>
</dbReference>
<dbReference type="GO" id="GO:0003723">
    <property type="term" value="F:RNA binding"/>
    <property type="evidence" value="ECO:0007669"/>
    <property type="project" value="InterPro"/>
</dbReference>
<accession>A0A5B0BAI2</accession>
<dbReference type="Pfam" id="PF13185">
    <property type="entry name" value="GAF_2"/>
    <property type="match status" value="1"/>
</dbReference>
<keyword evidence="2" id="KW-0418">Kinase</keyword>
<evidence type="ECO:0000256" key="3">
    <source>
        <dbReference type="ARBA" id="ARBA00023015"/>
    </source>
</evidence>
<dbReference type="SMART" id="SM00065">
    <property type="entry name" value="GAF"/>
    <property type="match status" value="1"/>
</dbReference>
<evidence type="ECO:0000313" key="6">
    <source>
        <dbReference type="EMBL" id="KAA0939253.1"/>
    </source>
</evidence>
<evidence type="ECO:0000256" key="1">
    <source>
        <dbReference type="ARBA" id="ARBA00022679"/>
    </source>
</evidence>
<evidence type="ECO:0000313" key="7">
    <source>
        <dbReference type="Proteomes" id="UP000324965"/>
    </source>
</evidence>
<dbReference type="InterPro" id="IPR011006">
    <property type="entry name" value="CheY-like_superfamily"/>
</dbReference>
<dbReference type="GO" id="GO:0016301">
    <property type="term" value="F:kinase activity"/>
    <property type="evidence" value="ECO:0007669"/>
    <property type="project" value="UniProtKB-KW"/>
</dbReference>
<dbReference type="InterPro" id="IPR012074">
    <property type="entry name" value="GAF_ANTAR"/>
</dbReference>
<dbReference type="Gene3D" id="1.10.10.10">
    <property type="entry name" value="Winged helix-like DNA-binding domain superfamily/Winged helix DNA-binding domain"/>
    <property type="match status" value="1"/>
</dbReference>
<dbReference type="OrthoDB" id="3688893at2"/>
<dbReference type="InterPro" id="IPR005561">
    <property type="entry name" value="ANTAR"/>
</dbReference>
<dbReference type="RefSeq" id="WP_149511365.1">
    <property type="nucleotide sequence ID" value="NZ_VDFC01000036.1"/>
</dbReference>
<reference evidence="6 7" key="1">
    <citation type="submission" date="2019-05" db="EMBL/GenBank/DDBJ databases">
        <authorList>
            <person name="Hariharan J."/>
            <person name="Choudoir M.J."/>
            <person name="Diebold P."/>
            <person name="Panke-Buisse K."/>
            <person name="Buckley D.H."/>
        </authorList>
    </citation>
    <scope>NUCLEOTIDE SEQUENCE [LARGE SCALE GENOMIC DNA]</scope>
    <source>
        <strain evidence="6 7">SUN51</strain>
    </source>
</reference>
<dbReference type="InterPro" id="IPR003018">
    <property type="entry name" value="GAF"/>
</dbReference>
<keyword evidence="1" id="KW-0808">Transferase</keyword>
<gene>
    <name evidence="6" type="ORF">FGF04_12395</name>
</gene>
<comment type="caution">
    <text evidence="6">The sequence shown here is derived from an EMBL/GenBank/DDBJ whole genome shotgun (WGS) entry which is preliminary data.</text>
</comment>
<dbReference type="InterPro" id="IPR036388">
    <property type="entry name" value="WH-like_DNA-bd_sf"/>
</dbReference>
<dbReference type="SUPFAM" id="SSF55781">
    <property type="entry name" value="GAF domain-like"/>
    <property type="match status" value="1"/>
</dbReference>
<dbReference type="PIRSF" id="PIRSF036625">
    <property type="entry name" value="GAF_ANTAR"/>
    <property type="match status" value="1"/>
</dbReference>
<dbReference type="AlphaFoldDB" id="A0A5B0BAI2"/>
<dbReference type="SUPFAM" id="SSF52172">
    <property type="entry name" value="CheY-like"/>
    <property type="match status" value="1"/>
</dbReference>
<sequence>MTDMPAPEALNTPDTITLLLETDSLDQFLRALAEKALRLAPEADGCGITLERQGRPVTVSSAGDSATKLDEAQYGQDDGPCLQAMRTGLEVSVPDTLREERWGDYPSYAAACGARSSLSLPIAPRSHTAGALNLYAPRPGAFDDMDLTPLRLLAAEATGAIALAQRIADGAEFAADLEAALRSRTVIDQAIGVIVGQQRCTPEKAFEVLRTASQHRNVKLRDLCVELITNIVGAPPTESRIQPRA</sequence>
<dbReference type="Proteomes" id="UP000324965">
    <property type="component" value="Unassembled WGS sequence"/>
</dbReference>
<evidence type="ECO:0000256" key="4">
    <source>
        <dbReference type="ARBA" id="ARBA00023163"/>
    </source>
</evidence>
<dbReference type="InterPro" id="IPR029016">
    <property type="entry name" value="GAF-like_dom_sf"/>
</dbReference>